<feature type="disulfide bond" evidence="18">
    <location>
        <begin position="530"/>
        <end position="548"/>
    </location>
</feature>
<dbReference type="SUPFAM" id="SSF57424">
    <property type="entry name" value="LDL receptor-like module"/>
    <property type="match status" value="7"/>
</dbReference>
<feature type="disulfide bond" evidence="18">
    <location>
        <begin position="222"/>
        <end position="240"/>
    </location>
</feature>
<keyword evidence="14 18" id="KW-1015">Disulfide bond</keyword>
<protein>
    <recommendedName>
        <fullName evidence="24">Corin, serine peptidase</fullName>
    </recommendedName>
</protein>
<keyword evidence="19" id="KW-0732">Signal</keyword>
<feature type="signal peptide" evidence="19">
    <location>
        <begin position="1"/>
        <end position="21"/>
    </location>
</feature>
<evidence type="ECO:0000256" key="18">
    <source>
        <dbReference type="PROSITE-ProRule" id="PRU00124"/>
    </source>
</evidence>
<keyword evidence="9" id="KW-0378">Hydrolase</keyword>
<feature type="disulfide bond" evidence="18">
    <location>
        <begin position="149"/>
        <end position="167"/>
    </location>
</feature>
<feature type="disulfide bond" evidence="18">
    <location>
        <begin position="523"/>
        <end position="535"/>
    </location>
</feature>
<evidence type="ECO:0000259" key="21">
    <source>
        <dbReference type="PROSITE" id="PS50240"/>
    </source>
</evidence>
<keyword evidence="16" id="KW-0325">Glycoprotein</keyword>
<dbReference type="GO" id="GO:0006897">
    <property type="term" value="P:endocytosis"/>
    <property type="evidence" value="ECO:0007669"/>
    <property type="project" value="UniProtKB-KW"/>
</dbReference>
<keyword evidence="13" id="KW-0472">Membrane</keyword>
<evidence type="ECO:0000256" key="9">
    <source>
        <dbReference type="ARBA" id="ARBA00022801"/>
    </source>
</evidence>
<keyword evidence="11" id="KW-0735">Signal-anchor</keyword>
<dbReference type="SUPFAM" id="SSF63501">
    <property type="entry name" value="Frizzled cysteine-rich domain"/>
    <property type="match status" value="2"/>
</dbReference>
<dbReference type="GO" id="GO:0004252">
    <property type="term" value="F:serine-type endopeptidase activity"/>
    <property type="evidence" value="ECO:0007669"/>
    <property type="project" value="InterPro"/>
</dbReference>
<dbReference type="PROSITE" id="PS50240">
    <property type="entry name" value="TRYPSIN_DOM"/>
    <property type="match status" value="1"/>
</dbReference>
<evidence type="ECO:0000256" key="19">
    <source>
        <dbReference type="SAM" id="SignalP"/>
    </source>
</evidence>
<keyword evidence="12" id="KW-1133">Transmembrane helix</keyword>
<dbReference type="InterPro" id="IPR009003">
    <property type="entry name" value="Peptidase_S1_PA"/>
</dbReference>
<evidence type="ECO:0000256" key="3">
    <source>
        <dbReference type="ARBA" id="ARBA00009939"/>
    </source>
</evidence>
<feature type="chain" id="PRO_5044278554" description="Corin, serine peptidase" evidence="19">
    <location>
        <begin position="22"/>
        <end position="794"/>
    </location>
</feature>
<feature type="disulfide bond" evidence="18">
    <location>
        <begin position="185"/>
        <end position="203"/>
    </location>
</feature>
<evidence type="ECO:0000256" key="11">
    <source>
        <dbReference type="ARBA" id="ARBA00022968"/>
    </source>
</evidence>
<feature type="disulfide bond" evidence="18">
    <location>
        <begin position="197"/>
        <end position="212"/>
    </location>
</feature>
<dbReference type="Ensembl" id="ENSACLT00000079158.1">
    <property type="protein sequence ID" value="ENSACLP00000076194.1"/>
    <property type="gene ID" value="ENSACLG00000007507.2"/>
</dbReference>
<keyword evidence="5" id="KW-0254">Endocytosis</keyword>
<dbReference type="InterPro" id="IPR002172">
    <property type="entry name" value="LDrepeatLR_classA_rpt"/>
</dbReference>
<comment type="similarity">
    <text evidence="3">Belongs to the LDLR family.</text>
</comment>
<dbReference type="Gene3D" id="2.40.10.10">
    <property type="entry name" value="Trypsin-like serine proteases"/>
    <property type="match status" value="1"/>
</dbReference>
<evidence type="ECO:0000256" key="4">
    <source>
        <dbReference type="ARBA" id="ARBA00022525"/>
    </source>
</evidence>
<feature type="disulfide bond" evidence="18">
    <location>
        <begin position="178"/>
        <end position="190"/>
    </location>
</feature>
<comment type="caution">
    <text evidence="18">Lacks conserved residue(s) required for the propagation of feature annotation.</text>
</comment>
<proteinExistence type="inferred from homology"/>
<dbReference type="FunFam" id="2.40.10.10:FF:000015">
    <property type="entry name" value="Atrial natriuretic peptide-converting enzyme"/>
    <property type="match status" value="1"/>
</dbReference>
<dbReference type="GO" id="GO:0006508">
    <property type="term" value="P:proteolysis"/>
    <property type="evidence" value="ECO:0007669"/>
    <property type="project" value="UniProtKB-KW"/>
</dbReference>
<dbReference type="Pfam" id="PF00089">
    <property type="entry name" value="Trypsin"/>
    <property type="match status" value="1"/>
</dbReference>
<dbReference type="PANTHER" id="PTHR24252">
    <property type="entry name" value="ACROSIN-RELATED"/>
    <property type="match status" value="1"/>
</dbReference>
<keyword evidence="15" id="KW-0675">Receptor</keyword>
<dbReference type="CDD" id="cd00112">
    <property type="entry name" value="LDLa"/>
    <property type="match status" value="6"/>
</dbReference>
<keyword evidence="6" id="KW-0645">Protease</keyword>
<dbReference type="Pfam" id="PF01392">
    <property type="entry name" value="Fz"/>
    <property type="match status" value="2"/>
</dbReference>
<feature type="disulfide bond" evidence="17">
    <location>
        <begin position="93"/>
        <end position="117"/>
    </location>
</feature>
<evidence type="ECO:0000313" key="23">
    <source>
        <dbReference type="Proteomes" id="UP000265100"/>
    </source>
</evidence>
<dbReference type="FunFam" id="4.10.400.10:FF:000056">
    <property type="entry name" value="Terribly reduced optic lobes, isoform AM"/>
    <property type="match status" value="1"/>
</dbReference>
<dbReference type="FunFam" id="4.10.400.10:FF:000024">
    <property type="entry name" value="Low-density lipoprotein RecePtor related"/>
    <property type="match status" value="1"/>
</dbReference>
<dbReference type="InterPro" id="IPR036055">
    <property type="entry name" value="LDL_receptor-like_sf"/>
</dbReference>
<name>A0AAX7V3R9_ASTCA</name>
<evidence type="ECO:0000256" key="16">
    <source>
        <dbReference type="ARBA" id="ARBA00023180"/>
    </source>
</evidence>
<feature type="domain" description="FZ" evidence="20">
    <location>
        <begin position="319"/>
        <end position="441"/>
    </location>
</feature>
<feature type="disulfide bond" evidence="18">
    <location>
        <begin position="234"/>
        <end position="249"/>
    </location>
</feature>
<evidence type="ECO:0008006" key="24">
    <source>
        <dbReference type="Google" id="ProtNLM"/>
    </source>
</evidence>
<dbReference type="PROSITE" id="PS50038">
    <property type="entry name" value="FZ"/>
    <property type="match status" value="2"/>
</dbReference>
<feature type="disulfide bond" evidence="18">
    <location>
        <begin position="448"/>
        <end position="460"/>
    </location>
</feature>
<evidence type="ECO:0000256" key="13">
    <source>
        <dbReference type="ARBA" id="ARBA00023136"/>
    </source>
</evidence>
<feature type="disulfide bond" evidence="18">
    <location>
        <begin position="259"/>
        <end position="277"/>
    </location>
</feature>
<dbReference type="InterPro" id="IPR036790">
    <property type="entry name" value="Frizzled_dom_sf"/>
</dbReference>
<evidence type="ECO:0000256" key="7">
    <source>
        <dbReference type="ARBA" id="ARBA00022692"/>
    </source>
</evidence>
<dbReference type="InterPro" id="IPR043504">
    <property type="entry name" value="Peptidase_S1_PA_chymotrypsin"/>
</dbReference>
<dbReference type="CDD" id="cd00190">
    <property type="entry name" value="Tryp_SPc"/>
    <property type="match status" value="1"/>
</dbReference>
<sequence length="794" mass="87220">MTTAACRGSVRGLILVTSCLCAGSCQLIVEPQCHMLPYNQTWLSSSVAVVKSSEVDMLFFSYLSRLSCYRHIMLFGCSLALPETVVLPCASFCEAAREGCEPVLQMFNASWPDFLRCSQFSLLTSPACYTPRQIKGKPSVCGGKDHYLCATGICIPQKLVCNGHNDCDDWSDETHCVCADGEFHCNTGRCLSPALVCDGYDDCGDLSDELNCVCDVAREHRCGDGRCVSRDWLCDGDHDCLDKSDELNCSCKSQGLLECRNGQCIPSAFRCDGEDDCKDGSDEDNCQGGCVPGQPSCIATSCQPMCAGGNAVCDPQSNSSCTRCEPISLELCMNLPYNLTSFPNYLGHLSQRESSVSWESSLFPALVQTGCYQYLMFYACTLLVPKCDPVSLQRVPPCRSLCRSAKEKCESVLSIVGLQWPEDSDCSQFPEEGGNTTCLLPEAGVDECSPSHFKCRSGRCVLASKRCDGHLDCDDHSDEDNCGCSERALWECPGSTVCIKASMICDGFPDCPQLVDETNCSVCRDNELSCNNHQCVHRTLWCDGKKHCSDSSDEWNCVSLSDRSGSVLTVFKTAAEYQVCADEWNDELSELTCNQLGLGRESADLWKVVLGINNLDHPGAHSQSRGVRSIIVHPRYNRAVVDYDISIVELDSEIEETTFVRPVCLPQPGQLPLPDSYCYITGWGHMGNRMPFKLQEGEVRIISLSQCQSYFDMKTITPRMLCAGYEAGTVDSCMGDSGGPLVCEESSGRWTLFGLTSWGSVCFSKVLGPGVYSNVTHFTPWIQQQIYIHTYLTD</sequence>
<evidence type="ECO:0000256" key="14">
    <source>
        <dbReference type="ARBA" id="ARBA00023157"/>
    </source>
</evidence>
<dbReference type="PANTHER" id="PTHR24252:SF11">
    <property type="entry name" value="ATRIAL NATRIURETIC PEPTIDE-CONVERTING ENZYME ISOFORM X1"/>
    <property type="match status" value="1"/>
</dbReference>
<keyword evidence="7" id="KW-0812">Transmembrane</keyword>
<feature type="disulfide bond" evidence="18">
    <location>
        <begin position="505"/>
        <end position="520"/>
    </location>
</feature>
<feature type="disulfide bond" evidence="18">
    <location>
        <begin position="542"/>
        <end position="557"/>
    </location>
</feature>
<evidence type="ECO:0000256" key="1">
    <source>
        <dbReference type="ARBA" id="ARBA00004401"/>
    </source>
</evidence>
<evidence type="ECO:0000256" key="5">
    <source>
        <dbReference type="ARBA" id="ARBA00022583"/>
    </source>
</evidence>
<feature type="disulfide bond" evidence="18">
    <location>
        <begin position="271"/>
        <end position="286"/>
    </location>
</feature>
<dbReference type="InterPro" id="IPR023415">
    <property type="entry name" value="LDLR_class-A_CS"/>
</dbReference>
<dbReference type="AlphaFoldDB" id="A0AAX7V3R9"/>
<evidence type="ECO:0000256" key="6">
    <source>
        <dbReference type="ARBA" id="ARBA00022670"/>
    </source>
</evidence>
<evidence type="ECO:0000259" key="20">
    <source>
        <dbReference type="PROSITE" id="PS50038"/>
    </source>
</evidence>
<keyword evidence="10" id="KW-0720">Serine protease</keyword>
<evidence type="ECO:0000256" key="15">
    <source>
        <dbReference type="ARBA" id="ARBA00023170"/>
    </source>
</evidence>
<reference evidence="22 23" key="1">
    <citation type="submission" date="2018-05" db="EMBL/GenBank/DDBJ databases">
        <authorList>
            <person name="Datahose"/>
        </authorList>
    </citation>
    <scope>NUCLEOTIDE SEQUENCE</scope>
</reference>
<evidence type="ECO:0000256" key="8">
    <source>
        <dbReference type="ARBA" id="ARBA00022737"/>
    </source>
</evidence>
<evidence type="ECO:0000256" key="17">
    <source>
        <dbReference type="PROSITE-ProRule" id="PRU00090"/>
    </source>
</evidence>
<keyword evidence="4" id="KW-0964">Secreted</keyword>
<dbReference type="InterPro" id="IPR001254">
    <property type="entry name" value="Trypsin_dom"/>
</dbReference>
<dbReference type="FunFam" id="4.10.400.10:FF:000065">
    <property type="entry name" value="Transmembrane protease serine 7"/>
    <property type="match status" value="1"/>
</dbReference>
<dbReference type="GO" id="GO:0005576">
    <property type="term" value="C:extracellular region"/>
    <property type="evidence" value="ECO:0007669"/>
    <property type="project" value="UniProtKB-SubCell"/>
</dbReference>
<reference evidence="22" key="4">
    <citation type="submission" date="2025-09" db="UniProtKB">
        <authorList>
            <consortium name="Ensembl"/>
        </authorList>
    </citation>
    <scope>IDENTIFICATION</scope>
</reference>
<evidence type="ECO:0000256" key="12">
    <source>
        <dbReference type="ARBA" id="ARBA00022989"/>
    </source>
</evidence>
<accession>A0AAX7V3R9</accession>
<dbReference type="Gene3D" id="1.10.2000.10">
    <property type="entry name" value="Frizzled cysteine-rich domain"/>
    <property type="match status" value="2"/>
</dbReference>
<feature type="domain" description="Peptidase S1" evidence="21">
    <location>
        <begin position="512"/>
        <end position="787"/>
    </location>
</feature>
<gene>
    <name evidence="22" type="primary">CORIN</name>
</gene>
<dbReference type="SMART" id="SM00020">
    <property type="entry name" value="Tryp_SPc"/>
    <property type="match status" value="1"/>
</dbReference>
<comment type="subcellular location">
    <subcellularLocation>
        <location evidence="1">Cell membrane</location>
        <topology evidence="1">Single-pass type II membrane protein</topology>
    </subcellularLocation>
    <subcellularLocation>
        <location evidence="2">Secreted</location>
    </subcellularLocation>
</comment>
<feature type="disulfide bond" evidence="18">
    <location>
        <begin position="455"/>
        <end position="473"/>
    </location>
</feature>
<dbReference type="InterPro" id="IPR020067">
    <property type="entry name" value="Frizzled_dom"/>
</dbReference>
<dbReference type="GO" id="GO:0005886">
    <property type="term" value="C:plasma membrane"/>
    <property type="evidence" value="ECO:0007669"/>
    <property type="project" value="UniProtKB-SubCell"/>
</dbReference>
<dbReference type="SMART" id="SM00192">
    <property type="entry name" value="LDLa"/>
    <property type="match status" value="7"/>
</dbReference>
<dbReference type="SMART" id="SM00063">
    <property type="entry name" value="FRI"/>
    <property type="match status" value="2"/>
</dbReference>
<evidence type="ECO:0000256" key="2">
    <source>
        <dbReference type="ARBA" id="ARBA00004613"/>
    </source>
</evidence>
<feature type="disulfide bond" evidence="17">
    <location>
        <begin position="402"/>
        <end position="426"/>
    </location>
</feature>
<feature type="disulfide bond" evidence="17">
    <location>
        <begin position="371"/>
        <end position="409"/>
    </location>
</feature>
<keyword evidence="23" id="KW-1185">Reference proteome</keyword>
<dbReference type="PRINTS" id="PR00261">
    <property type="entry name" value="LDLRECEPTOR"/>
</dbReference>
<dbReference type="GeneTree" id="ENSGT00940000157103"/>
<feature type="domain" description="FZ" evidence="20">
    <location>
        <begin position="20"/>
        <end position="144"/>
    </location>
</feature>
<feature type="disulfide bond" evidence="18">
    <location>
        <begin position="161"/>
        <end position="176"/>
    </location>
</feature>
<evidence type="ECO:0000256" key="10">
    <source>
        <dbReference type="ARBA" id="ARBA00022825"/>
    </source>
</evidence>
<dbReference type="Pfam" id="PF00057">
    <property type="entry name" value="Ldl_recept_a"/>
    <property type="match status" value="6"/>
</dbReference>
<dbReference type="Gene3D" id="4.10.400.10">
    <property type="entry name" value="Low-density Lipoprotein Receptor"/>
    <property type="match status" value="7"/>
</dbReference>
<feature type="disulfide bond" evidence="18">
    <location>
        <begin position="467"/>
        <end position="482"/>
    </location>
</feature>
<evidence type="ECO:0000313" key="22">
    <source>
        <dbReference type="Ensembl" id="ENSACLP00000076194.1"/>
    </source>
</evidence>
<organism evidence="22 23">
    <name type="scientific">Astatotilapia calliptera</name>
    <name type="common">Eastern happy</name>
    <name type="synonym">Chromis callipterus</name>
    <dbReference type="NCBI Taxonomy" id="8154"/>
    <lineage>
        <taxon>Eukaryota</taxon>
        <taxon>Metazoa</taxon>
        <taxon>Chordata</taxon>
        <taxon>Craniata</taxon>
        <taxon>Vertebrata</taxon>
        <taxon>Euteleostomi</taxon>
        <taxon>Actinopterygii</taxon>
        <taxon>Neopterygii</taxon>
        <taxon>Teleostei</taxon>
        <taxon>Neoteleostei</taxon>
        <taxon>Acanthomorphata</taxon>
        <taxon>Ovalentaria</taxon>
        <taxon>Cichlomorphae</taxon>
        <taxon>Cichliformes</taxon>
        <taxon>Cichlidae</taxon>
        <taxon>African cichlids</taxon>
        <taxon>Pseudocrenilabrinae</taxon>
        <taxon>Haplochromini</taxon>
        <taxon>Astatotilapia</taxon>
    </lineage>
</organism>
<dbReference type="SUPFAM" id="SSF50494">
    <property type="entry name" value="Trypsin-like serine proteases"/>
    <property type="match status" value="1"/>
</dbReference>
<dbReference type="InterPro" id="IPR033116">
    <property type="entry name" value="TRYPSIN_SER"/>
</dbReference>
<reference evidence="23" key="2">
    <citation type="submission" date="2023-03" db="EMBL/GenBank/DDBJ databases">
        <authorList>
            <consortium name="Wellcome Sanger Institute Data Sharing"/>
        </authorList>
    </citation>
    <scope>NUCLEOTIDE SEQUENCE [LARGE SCALE GENOMIC DNA]</scope>
</reference>
<keyword evidence="8" id="KW-0677">Repeat</keyword>
<reference evidence="22" key="3">
    <citation type="submission" date="2025-08" db="UniProtKB">
        <authorList>
            <consortium name="Ensembl"/>
        </authorList>
    </citation>
    <scope>IDENTIFICATION</scope>
</reference>
<dbReference type="PROSITE" id="PS00135">
    <property type="entry name" value="TRYPSIN_SER"/>
    <property type="match status" value="1"/>
</dbReference>
<dbReference type="Proteomes" id="UP000265100">
    <property type="component" value="Chromosome 3"/>
</dbReference>
<dbReference type="PROSITE" id="PS01209">
    <property type="entry name" value="LDLRA_1"/>
    <property type="match status" value="1"/>
</dbReference>
<dbReference type="PROSITE" id="PS50068">
    <property type="entry name" value="LDLRA_2"/>
    <property type="match status" value="7"/>
</dbReference>